<dbReference type="PROSITE" id="PS50234">
    <property type="entry name" value="VWFA"/>
    <property type="match status" value="1"/>
</dbReference>
<proteinExistence type="predicted"/>
<dbReference type="Gene3D" id="3.40.50.410">
    <property type="entry name" value="von Willebrand factor, type A domain"/>
    <property type="match status" value="1"/>
</dbReference>
<dbReference type="Pfam" id="PF00092">
    <property type="entry name" value="VWA"/>
    <property type="match status" value="1"/>
</dbReference>
<evidence type="ECO:0000313" key="4">
    <source>
        <dbReference type="Proteomes" id="UP001202550"/>
    </source>
</evidence>
<dbReference type="InterPro" id="IPR051266">
    <property type="entry name" value="CLCR"/>
</dbReference>
<name>A0ABT0M3Q1_9RHOB</name>
<evidence type="ECO:0000313" key="3">
    <source>
        <dbReference type="EMBL" id="MCL1629492.1"/>
    </source>
</evidence>
<dbReference type="EMBL" id="JALZWP010000012">
    <property type="protein sequence ID" value="MCL1629492.1"/>
    <property type="molecule type" value="Genomic_DNA"/>
</dbReference>
<dbReference type="Proteomes" id="UP001202550">
    <property type="component" value="Unassembled WGS sequence"/>
</dbReference>
<comment type="caution">
    <text evidence="3">The sequence shown here is derived from an EMBL/GenBank/DDBJ whole genome shotgun (WGS) entry which is preliminary data.</text>
</comment>
<gene>
    <name evidence="3" type="ORF">M3N55_12195</name>
</gene>
<sequence length="440" mass="47915">MNELNFTLTAGVDRKLFWEGGDSVRYLVARLNAAKSDDTRVAARQPLNIAMVIDASGSMGGGKLAAAQMAAIGLVERLSADDRISVVSFAEDIVVHIDGMQAGAETLPQIRAEISGIRTRGMTFLSGGYFAGVECAASITAQDPTMIPRVLLLSDGHANQGLTDPDELFEHVGQLRQRGVLTSTLGIGDGYDEHLLRGMAEHGGGRLHDAELTEEITSILHGELDDILLTVVEDAKLHLTFPDSVQVDLLGTLPHVAHGNGVDVTLGPIQNDVERVVVFKVTCPMADIFSQQLDFVVMTLGQDVETGEAVSVGPETMTLSAASAVENNAQPRDDALAAIVARIWSAHIIATAARFNRDEAYREAEEYVAEQVHHFRRYVQGLDGADDMVRELRMLAGRVGRRMSSRSTKEMYLHSNRVSSSRTDRRGMKPSWSDRLRDDR</sequence>
<accession>A0ABT0M3Q1</accession>
<organism evidence="3 4">
    <name type="scientific">Roseinatronobacter domitianus</name>
    <dbReference type="NCBI Taxonomy" id="2940293"/>
    <lineage>
        <taxon>Bacteria</taxon>
        <taxon>Pseudomonadati</taxon>
        <taxon>Pseudomonadota</taxon>
        <taxon>Alphaproteobacteria</taxon>
        <taxon>Rhodobacterales</taxon>
        <taxon>Paracoccaceae</taxon>
        <taxon>Roseinatronobacter</taxon>
    </lineage>
</organism>
<dbReference type="InterPro" id="IPR036465">
    <property type="entry name" value="vWFA_dom_sf"/>
</dbReference>
<dbReference type="PANTHER" id="PTHR10579">
    <property type="entry name" value="CALCIUM-ACTIVATED CHLORIDE CHANNEL REGULATOR"/>
    <property type="match status" value="1"/>
</dbReference>
<feature type="domain" description="VWFA" evidence="2">
    <location>
        <begin position="48"/>
        <end position="232"/>
    </location>
</feature>
<dbReference type="RefSeq" id="WP_249059457.1">
    <property type="nucleotide sequence ID" value="NZ_JALZWP010000012.1"/>
</dbReference>
<evidence type="ECO:0000256" key="1">
    <source>
        <dbReference type="SAM" id="MobiDB-lite"/>
    </source>
</evidence>
<evidence type="ECO:0000259" key="2">
    <source>
        <dbReference type="PROSITE" id="PS50234"/>
    </source>
</evidence>
<feature type="region of interest" description="Disordered" evidence="1">
    <location>
        <begin position="400"/>
        <end position="440"/>
    </location>
</feature>
<dbReference type="SMART" id="SM00327">
    <property type="entry name" value="VWA"/>
    <property type="match status" value="1"/>
</dbReference>
<feature type="compositionally biased region" description="Basic and acidic residues" evidence="1">
    <location>
        <begin position="422"/>
        <end position="440"/>
    </location>
</feature>
<dbReference type="InterPro" id="IPR002035">
    <property type="entry name" value="VWF_A"/>
</dbReference>
<protein>
    <submittedName>
        <fullName evidence="3">VWA domain-containing protein</fullName>
    </submittedName>
</protein>
<keyword evidence="4" id="KW-1185">Reference proteome</keyword>
<dbReference type="PANTHER" id="PTHR10579:SF43">
    <property type="entry name" value="ZINC FINGER (C3HC4-TYPE RING FINGER) FAMILY PROTEIN"/>
    <property type="match status" value="1"/>
</dbReference>
<reference evidence="3 4" key="1">
    <citation type="submission" date="2022-05" db="EMBL/GenBank/DDBJ databases">
        <title>Seasonal and diel survey of microbial diversity of the Tyrrhenian coast.</title>
        <authorList>
            <person name="Gattoni G."/>
            <person name="Corral P."/>
        </authorList>
    </citation>
    <scope>NUCLEOTIDE SEQUENCE [LARGE SCALE GENOMIC DNA]</scope>
    <source>
        <strain evidence="3 4">V10</strain>
    </source>
</reference>
<dbReference type="SUPFAM" id="SSF53300">
    <property type="entry name" value="vWA-like"/>
    <property type="match status" value="1"/>
</dbReference>